<feature type="chain" id="PRO_5047284756" description="Reelin domain-containing protein" evidence="2">
    <location>
        <begin position="23"/>
        <end position="249"/>
    </location>
</feature>
<evidence type="ECO:0000313" key="4">
    <source>
        <dbReference type="EMBL" id="KAK4009117.1"/>
    </source>
</evidence>
<feature type="region of interest" description="Disordered" evidence="1">
    <location>
        <begin position="183"/>
        <end position="209"/>
    </location>
</feature>
<protein>
    <recommendedName>
        <fullName evidence="3">Reelin domain-containing protein</fullName>
    </recommendedName>
</protein>
<feature type="signal peptide" evidence="2">
    <location>
        <begin position="1"/>
        <end position="22"/>
    </location>
</feature>
<evidence type="ECO:0000256" key="2">
    <source>
        <dbReference type="SAM" id="SignalP"/>
    </source>
</evidence>
<dbReference type="CDD" id="cd08544">
    <property type="entry name" value="Reeler"/>
    <property type="match status" value="1"/>
</dbReference>
<gene>
    <name evidence="4" type="ORF">OUZ56_014253</name>
</gene>
<keyword evidence="5" id="KW-1185">Reference proteome</keyword>
<dbReference type="EMBL" id="JAOYFB010000002">
    <property type="protein sequence ID" value="KAK4009117.1"/>
    <property type="molecule type" value="Genomic_DNA"/>
</dbReference>
<proteinExistence type="predicted"/>
<dbReference type="InterPro" id="IPR051237">
    <property type="entry name" value="Ferric-chelate_Red/DefProt"/>
</dbReference>
<accession>A0ABQ9Z8A1</accession>
<comment type="caution">
    <text evidence="4">The sequence shown here is derived from an EMBL/GenBank/DDBJ whole genome shotgun (WGS) entry which is preliminary data.</text>
</comment>
<name>A0ABQ9Z8A1_9CRUS</name>
<evidence type="ECO:0000313" key="5">
    <source>
        <dbReference type="Proteomes" id="UP001234178"/>
    </source>
</evidence>
<evidence type="ECO:0000256" key="1">
    <source>
        <dbReference type="SAM" id="MobiDB-lite"/>
    </source>
</evidence>
<evidence type="ECO:0000259" key="3">
    <source>
        <dbReference type="PROSITE" id="PS51019"/>
    </source>
</evidence>
<dbReference type="PANTHER" id="PTHR45828">
    <property type="entry name" value="CYTOCHROME B561/FERRIC REDUCTASE TRANSMEMBRANE"/>
    <property type="match status" value="1"/>
</dbReference>
<dbReference type="Proteomes" id="UP001234178">
    <property type="component" value="Unassembled WGS sequence"/>
</dbReference>
<dbReference type="PROSITE" id="PS51019">
    <property type="entry name" value="REELIN"/>
    <property type="match status" value="1"/>
</dbReference>
<sequence>MDVFAFAAYGLLILPLIIRVDGFPNGAPTASCSTMKPGHSVDPQPISTSPFFTHIFNEETVSVDNVVRLELRARNGVTTFKGFLVMAFDKDDNSTTAKPIGIFQVPSDGRLIGCIDGDQNAVTHKLNNDKKSVKVEWIRPKTFAGQIVFRTTFVQEFNTFWVKTESKPVSFVTVQPTVTPTATGATPIPAISPKTTSPQPFSLSTTTSSPSSQSHLCWIMQMNLMNVRHFGLEKGLRGVLKDLRCFNIT</sequence>
<dbReference type="PANTHER" id="PTHR45828:SF36">
    <property type="entry name" value="REELIN DOMAIN-CONTAINING PROTEIN"/>
    <property type="match status" value="1"/>
</dbReference>
<dbReference type="InterPro" id="IPR002861">
    <property type="entry name" value="Reeler_dom"/>
</dbReference>
<organism evidence="4 5">
    <name type="scientific">Daphnia magna</name>
    <dbReference type="NCBI Taxonomy" id="35525"/>
    <lineage>
        <taxon>Eukaryota</taxon>
        <taxon>Metazoa</taxon>
        <taxon>Ecdysozoa</taxon>
        <taxon>Arthropoda</taxon>
        <taxon>Crustacea</taxon>
        <taxon>Branchiopoda</taxon>
        <taxon>Diplostraca</taxon>
        <taxon>Cladocera</taxon>
        <taxon>Anomopoda</taxon>
        <taxon>Daphniidae</taxon>
        <taxon>Daphnia</taxon>
    </lineage>
</organism>
<feature type="domain" description="Reelin" evidence="3">
    <location>
        <begin position="17"/>
        <end position="187"/>
    </location>
</feature>
<reference evidence="4 5" key="1">
    <citation type="journal article" date="2023" name="Nucleic Acids Res.">
        <title>The hologenome of Daphnia magna reveals possible DNA methylation and microbiome-mediated evolution of the host genome.</title>
        <authorList>
            <person name="Chaturvedi A."/>
            <person name="Li X."/>
            <person name="Dhandapani V."/>
            <person name="Marshall H."/>
            <person name="Kissane S."/>
            <person name="Cuenca-Cambronero M."/>
            <person name="Asole G."/>
            <person name="Calvet F."/>
            <person name="Ruiz-Romero M."/>
            <person name="Marangio P."/>
            <person name="Guigo R."/>
            <person name="Rago D."/>
            <person name="Mirbahai L."/>
            <person name="Eastwood N."/>
            <person name="Colbourne J.K."/>
            <person name="Zhou J."/>
            <person name="Mallon E."/>
            <person name="Orsini L."/>
        </authorList>
    </citation>
    <scope>NUCLEOTIDE SEQUENCE [LARGE SCALE GENOMIC DNA]</scope>
    <source>
        <strain evidence="4">LRV0_1</strain>
    </source>
</reference>
<dbReference type="Gene3D" id="2.60.40.4060">
    <property type="entry name" value="Reeler domain"/>
    <property type="match status" value="1"/>
</dbReference>
<dbReference type="Pfam" id="PF02014">
    <property type="entry name" value="Reeler"/>
    <property type="match status" value="1"/>
</dbReference>
<dbReference type="InterPro" id="IPR042307">
    <property type="entry name" value="Reeler_sf"/>
</dbReference>
<keyword evidence="2" id="KW-0732">Signal</keyword>